<evidence type="ECO:0000313" key="3">
    <source>
        <dbReference type="EMBL" id="GFP24440.1"/>
    </source>
</evidence>
<evidence type="ECO:0000313" key="4">
    <source>
        <dbReference type="Proteomes" id="UP000585609"/>
    </source>
</evidence>
<evidence type="ECO:0000259" key="2">
    <source>
        <dbReference type="Pfam" id="PF02347"/>
    </source>
</evidence>
<accession>A0A6V8NYD5</accession>
<dbReference type="Pfam" id="PF02347">
    <property type="entry name" value="GDC-P"/>
    <property type="match status" value="1"/>
</dbReference>
<comment type="caution">
    <text evidence="3">The sequence shown here is derived from an EMBL/GenBank/DDBJ whole genome shotgun (WGS) entry which is preliminary data.</text>
</comment>
<dbReference type="EMBL" id="BLRW01000567">
    <property type="protein sequence ID" value="GFP24440.1"/>
    <property type="molecule type" value="Genomic_DNA"/>
</dbReference>
<dbReference type="InterPro" id="IPR023010">
    <property type="entry name" value="GcvPA"/>
</dbReference>
<evidence type="ECO:0000256" key="1">
    <source>
        <dbReference type="ARBA" id="ARBA00023002"/>
    </source>
</evidence>
<reference evidence="3 4" key="1">
    <citation type="journal article" date="2020" name="Front. Microbiol.">
        <title>Single-cell genomics of novel Actinobacteria with the Wood-Ljungdahl pathway discovered in a serpentinizing system.</title>
        <authorList>
            <person name="Merino N."/>
            <person name="Kawai M."/>
            <person name="Boyd E.S."/>
            <person name="Colman D.R."/>
            <person name="McGlynn S.E."/>
            <person name="Nealson K.H."/>
            <person name="Kurokawa K."/>
            <person name="Hongoh Y."/>
        </authorList>
    </citation>
    <scope>NUCLEOTIDE SEQUENCE [LARGE SCALE GENOMIC DNA]</scope>
    <source>
        <strain evidence="3 4">S09_30</strain>
    </source>
</reference>
<dbReference type="PANTHER" id="PTHR42806">
    <property type="entry name" value="GLYCINE CLEAVAGE SYSTEM P-PROTEIN"/>
    <property type="match status" value="1"/>
</dbReference>
<dbReference type="GO" id="GO:0009116">
    <property type="term" value="P:nucleoside metabolic process"/>
    <property type="evidence" value="ECO:0007669"/>
    <property type="project" value="InterPro"/>
</dbReference>
<dbReference type="InterPro" id="IPR015424">
    <property type="entry name" value="PyrdxlP-dep_Trfase"/>
</dbReference>
<keyword evidence="1" id="KW-0560">Oxidoreductase</keyword>
<proteinExistence type="predicted"/>
<protein>
    <submittedName>
        <fullName evidence="3">Glycine dehydrogenase subunit 1</fullName>
    </submittedName>
</protein>
<sequence>MNYLPHTDEERKFMMDFIGIQSEEELFSSIPENLKDFQMDLPRPLSEMELVAEMKRVAAKNRTVDDRACFLGAGAYRHFIPSALEAIIS</sequence>
<feature type="non-terminal residue" evidence="3">
    <location>
        <position position="89"/>
    </location>
</feature>
<gene>
    <name evidence="3" type="ORF">HKBW3S09_01907</name>
</gene>
<feature type="domain" description="Glycine cleavage system P-protein N-terminal" evidence="2">
    <location>
        <begin position="2"/>
        <end position="86"/>
    </location>
</feature>
<dbReference type="AlphaFoldDB" id="A0A6V8NYD5"/>
<dbReference type="Proteomes" id="UP000585609">
    <property type="component" value="Unassembled WGS sequence"/>
</dbReference>
<dbReference type="InterPro" id="IPR049315">
    <property type="entry name" value="GDC-P_N"/>
</dbReference>
<dbReference type="SUPFAM" id="SSF53383">
    <property type="entry name" value="PLP-dependent transferases"/>
    <property type="match status" value="1"/>
</dbReference>
<organism evidence="3 4">
    <name type="scientific">Candidatus Hakubella thermalkaliphila</name>
    <dbReference type="NCBI Taxonomy" id="2754717"/>
    <lineage>
        <taxon>Bacteria</taxon>
        <taxon>Bacillati</taxon>
        <taxon>Actinomycetota</taxon>
        <taxon>Actinomycetota incertae sedis</taxon>
        <taxon>Candidatus Hakubellales</taxon>
        <taxon>Candidatus Hakubellaceae</taxon>
        <taxon>Candidatus Hakubella</taxon>
    </lineage>
</organism>
<dbReference type="PANTHER" id="PTHR42806:SF1">
    <property type="entry name" value="GLYCINE DEHYDROGENASE (DECARBOXYLATING)"/>
    <property type="match status" value="1"/>
</dbReference>
<dbReference type="GO" id="GO:0004375">
    <property type="term" value="F:glycine dehydrogenase (decarboxylating) activity"/>
    <property type="evidence" value="ECO:0007669"/>
    <property type="project" value="InterPro"/>
</dbReference>
<name>A0A6V8NYD5_9ACTN</name>